<sequence>MVVVCLVFVALVVFVAVAVVVVVFVVVVAVVVVVVVVVAVVVVVVVVFLVVVAFVLVFVFVVVVVLFLVLVVVGRRVDWGSSIFLEGRASGLTLGGTALIHPSAWLRLTLGGNALIHLGAWLHSRVLPKIGGRELRCWRQGVLRAKGCWLGACVVPSFPTRLKRQRYKISSLALCLLRVLFKRIQFLACSGPGG</sequence>
<feature type="transmembrane region" description="Helical" evidence="1">
    <location>
        <begin position="7"/>
        <end position="40"/>
    </location>
</feature>
<reference evidence="2" key="1">
    <citation type="submission" date="2021-02" db="EMBL/GenBank/DDBJ databases">
        <authorList>
            <person name="Dougan E. K."/>
            <person name="Rhodes N."/>
            <person name="Thang M."/>
            <person name="Chan C."/>
        </authorList>
    </citation>
    <scope>NUCLEOTIDE SEQUENCE</scope>
</reference>
<keyword evidence="1" id="KW-1133">Transmembrane helix</keyword>
<evidence type="ECO:0000313" key="2">
    <source>
        <dbReference type="EMBL" id="CAE8612894.1"/>
    </source>
</evidence>
<evidence type="ECO:0000313" key="3">
    <source>
        <dbReference type="Proteomes" id="UP000654075"/>
    </source>
</evidence>
<organism evidence="2 3">
    <name type="scientific">Polarella glacialis</name>
    <name type="common">Dinoflagellate</name>
    <dbReference type="NCBI Taxonomy" id="89957"/>
    <lineage>
        <taxon>Eukaryota</taxon>
        <taxon>Sar</taxon>
        <taxon>Alveolata</taxon>
        <taxon>Dinophyceae</taxon>
        <taxon>Suessiales</taxon>
        <taxon>Suessiaceae</taxon>
        <taxon>Polarella</taxon>
    </lineage>
</organism>
<dbReference type="AlphaFoldDB" id="A0A813FLH3"/>
<accession>A0A813FLH3</accession>
<name>A0A813FLH3_POLGL</name>
<keyword evidence="1" id="KW-0472">Membrane</keyword>
<feature type="transmembrane region" description="Helical" evidence="1">
    <location>
        <begin position="46"/>
        <end position="73"/>
    </location>
</feature>
<protein>
    <submittedName>
        <fullName evidence="2">Uncharacterized protein</fullName>
    </submittedName>
</protein>
<evidence type="ECO:0000256" key="1">
    <source>
        <dbReference type="SAM" id="Phobius"/>
    </source>
</evidence>
<keyword evidence="3" id="KW-1185">Reference proteome</keyword>
<keyword evidence="1" id="KW-0812">Transmembrane</keyword>
<dbReference type="EMBL" id="CAJNNV010025177">
    <property type="protein sequence ID" value="CAE8612894.1"/>
    <property type="molecule type" value="Genomic_DNA"/>
</dbReference>
<comment type="caution">
    <text evidence="2">The sequence shown here is derived from an EMBL/GenBank/DDBJ whole genome shotgun (WGS) entry which is preliminary data.</text>
</comment>
<proteinExistence type="predicted"/>
<gene>
    <name evidence="2" type="ORF">PGLA1383_LOCUS30682</name>
</gene>
<dbReference type="Proteomes" id="UP000654075">
    <property type="component" value="Unassembled WGS sequence"/>
</dbReference>